<feature type="domain" description="Fe2OG dioxygenase" evidence="4">
    <location>
        <begin position="163"/>
        <end position="275"/>
    </location>
</feature>
<feature type="repeat" description="ANK" evidence="2">
    <location>
        <begin position="1284"/>
        <end position="1316"/>
    </location>
</feature>
<dbReference type="SUPFAM" id="SSF51197">
    <property type="entry name" value="Clavaminate synthase-like"/>
    <property type="match status" value="1"/>
</dbReference>
<reference evidence="6" key="1">
    <citation type="journal article" date="2020" name="BMC Genomics">
        <title>Correction to: Identification and distribution of gene clusters required for synthesis of sphingolipid metabolism inhibitors in diverse species of the filamentous fungus Fusarium.</title>
        <authorList>
            <person name="Kim H.S."/>
            <person name="Lohmar J.M."/>
            <person name="Busman M."/>
            <person name="Brown D.W."/>
            <person name="Naumann T.A."/>
            <person name="Divon H.H."/>
            <person name="Lysoe E."/>
            <person name="Uhlig S."/>
            <person name="Proctor R.H."/>
        </authorList>
    </citation>
    <scope>NUCLEOTIDE SEQUENCE [LARGE SCALE GENOMIC DNA]</scope>
    <source>
        <strain evidence="6">NRRL 25331</strain>
    </source>
</reference>
<name>A0A8H5TDX8_FUSCI</name>
<proteinExistence type="predicted"/>
<feature type="region of interest" description="Disordered" evidence="3">
    <location>
        <begin position="1747"/>
        <end position="1766"/>
    </location>
</feature>
<dbReference type="PROSITE" id="PS51471">
    <property type="entry name" value="FE2OG_OXY"/>
    <property type="match status" value="1"/>
</dbReference>
<dbReference type="Gene3D" id="3.40.50.300">
    <property type="entry name" value="P-loop containing nucleotide triphosphate hydrolases"/>
    <property type="match status" value="1"/>
</dbReference>
<dbReference type="Gene3D" id="1.25.40.20">
    <property type="entry name" value="Ankyrin repeat-containing domain"/>
    <property type="match status" value="3"/>
</dbReference>
<feature type="repeat" description="ANK" evidence="2">
    <location>
        <begin position="1251"/>
        <end position="1283"/>
    </location>
</feature>
<evidence type="ECO:0000313" key="5">
    <source>
        <dbReference type="EMBL" id="KAF5666817.1"/>
    </source>
</evidence>
<dbReference type="Gene3D" id="2.60.120.330">
    <property type="entry name" value="B-lactam Antibiotic, Isopenicillin N Synthase, Chain"/>
    <property type="match status" value="1"/>
</dbReference>
<keyword evidence="1" id="KW-0677">Repeat</keyword>
<dbReference type="Pfam" id="PF01048">
    <property type="entry name" value="PNP_UDP_1"/>
    <property type="match status" value="1"/>
</dbReference>
<dbReference type="GO" id="GO:0003824">
    <property type="term" value="F:catalytic activity"/>
    <property type="evidence" value="ECO:0007669"/>
    <property type="project" value="InterPro"/>
</dbReference>
<feature type="repeat" description="ANK" evidence="2">
    <location>
        <begin position="1449"/>
        <end position="1481"/>
    </location>
</feature>
<gene>
    <name evidence="5" type="ORF">FCIRC_10053</name>
</gene>
<evidence type="ECO:0000256" key="3">
    <source>
        <dbReference type="SAM" id="MobiDB-lite"/>
    </source>
</evidence>
<feature type="repeat" description="ANK" evidence="2">
    <location>
        <begin position="1565"/>
        <end position="1597"/>
    </location>
</feature>
<evidence type="ECO:0000259" key="4">
    <source>
        <dbReference type="PROSITE" id="PS51471"/>
    </source>
</evidence>
<comment type="caution">
    <text evidence="5">The sequence shown here is derived from an EMBL/GenBank/DDBJ whole genome shotgun (WGS) entry which is preliminary data.</text>
</comment>
<dbReference type="SUPFAM" id="SSF53167">
    <property type="entry name" value="Purine and uridine phosphorylases"/>
    <property type="match status" value="1"/>
</dbReference>
<evidence type="ECO:0000256" key="1">
    <source>
        <dbReference type="ARBA" id="ARBA00022737"/>
    </source>
</evidence>
<dbReference type="PANTHER" id="PTHR46082">
    <property type="entry name" value="ATP/GTP-BINDING PROTEIN-RELATED"/>
    <property type="match status" value="1"/>
</dbReference>
<organism evidence="5 6">
    <name type="scientific">Fusarium circinatum</name>
    <name type="common">Pitch canker fungus</name>
    <name type="synonym">Gibberella circinata</name>
    <dbReference type="NCBI Taxonomy" id="48490"/>
    <lineage>
        <taxon>Eukaryota</taxon>
        <taxon>Fungi</taxon>
        <taxon>Dikarya</taxon>
        <taxon>Ascomycota</taxon>
        <taxon>Pezizomycotina</taxon>
        <taxon>Sordariomycetes</taxon>
        <taxon>Hypocreomycetidae</taxon>
        <taxon>Hypocreales</taxon>
        <taxon>Nectriaceae</taxon>
        <taxon>Fusarium</taxon>
        <taxon>Fusarium fujikuroi species complex</taxon>
    </lineage>
</organism>
<dbReference type="Pfam" id="PF00023">
    <property type="entry name" value="Ank"/>
    <property type="match status" value="1"/>
</dbReference>
<dbReference type="InterPro" id="IPR002110">
    <property type="entry name" value="Ankyrin_rpt"/>
</dbReference>
<dbReference type="GO" id="GO:0044283">
    <property type="term" value="P:small molecule biosynthetic process"/>
    <property type="evidence" value="ECO:0007669"/>
    <property type="project" value="UniProtKB-ARBA"/>
</dbReference>
<dbReference type="SUPFAM" id="SSF48403">
    <property type="entry name" value="Ankyrin repeat"/>
    <property type="match status" value="2"/>
</dbReference>
<dbReference type="Pfam" id="PF14226">
    <property type="entry name" value="DIOX_N"/>
    <property type="match status" value="1"/>
</dbReference>
<dbReference type="InterPro" id="IPR056884">
    <property type="entry name" value="NPHP3-like_N"/>
</dbReference>
<dbReference type="Proteomes" id="UP000572754">
    <property type="component" value="Unassembled WGS sequence"/>
</dbReference>
<dbReference type="GO" id="GO:0009116">
    <property type="term" value="P:nucleoside metabolic process"/>
    <property type="evidence" value="ECO:0007669"/>
    <property type="project" value="InterPro"/>
</dbReference>
<evidence type="ECO:0000313" key="6">
    <source>
        <dbReference type="Proteomes" id="UP000572754"/>
    </source>
</evidence>
<dbReference type="InterPro" id="IPR005123">
    <property type="entry name" value="Oxoglu/Fe-dep_dioxygenase_dom"/>
</dbReference>
<dbReference type="PANTHER" id="PTHR46082:SF6">
    <property type="entry name" value="AAA+ ATPASE DOMAIN-CONTAINING PROTEIN-RELATED"/>
    <property type="match status" value="1"/>
</dbReference>
<dbReference type="PROSITE" id="PS50088">
    <property type="entry name" value="ANK_REPEAT"/>
    <property type="match status" value="5"/>
</dbReference>
<feature type="compositionally biased region" description="Basic and acidic residues" evidence="3">
    <location>
        <begin position="1879"/>
        <end position="1890"/>
    </location>
</feature>
<dbReference type="InterPro" id="IPR000845">
    <property type="entry name" value="Nucleoside_phosphorylase_d"/>
</dbReference>
<dbReference type="InterPro" id="IPR035994">
    <property type="entry name" value="Nucleoside_phosphorylase_sf"/>
</dbReference>
<dbReference type="Pfam" id="PF12796">
    <property type="entry name" value="Ank_2"/>
    <property type="match status" value="2"/>
</dbReference>
<dbReference type="InterPro" id="IPR027417">
    <property type="entry name" value="P-loop_NTPase"/>
</dbReference>
<dbReference type="Pfam" id="PF24883">
    <property type="entry name" value="NPHP3_N"/>
    <property type="match status" value="1"/>
</dbReference>
<dbReference type="InterPro" id="IPR026992">
    <property type="entry name" value="DIOX_N"/>
</dbReference>
<evidence type="ECO:0000256" key="2">
    <source>
        <dbReference type="PROSITE-ProRule" id="PRU00023"/>
    </source>
</evidence>
<dbReference type="PROSITE" id="PS50297">
    <property type="entry name" value="ANK_REP_REGION"/>
    <property type="match status" value="3"/>
</dbReference>
<dbReference type="InterPro" id="IPR044861">
    <property type="entry name" value="IPNS-like_FE2OG_OXY"/>
</dbReference>
<accession>A0A8H5TDX8</accession>
<dbReference type="SMART" id="SM00248">
    <property type="entry name" value="ANK"/>
    <property type="match status" value="9"/>
</dbReference>
<keyword evidence="6" id="KW-1185">Reference proteome</keyword>
<dbReference type="Pfam" id="PF03171">
    <property type="entry name" value="2OG-FeII_Oxy"/>
    <property type="match status" value="1"/>
</dbReference>
<dbReference type="InterPro" id="IPR036770">
    <property type="entry name" value="Ankyrin_rpt-contain_sf"/>
</dbReference>
<sequence>MAALPIIDLSTISEAQLASELIRVGNDPGFFYVTGHGIVPAPVFELAREFFEVPRADKMRYRNGSGDLGYTGMREETFVYYIPAIILLSYDVLAGMGPGDIKESFYLCDPSQRALQELHPVLENGRDRLARFFTDTQALANRLLRAMEIGLKIPEGVLTEAHTGESCRMRLINYPATSTSAHDGAADEIRAGERTDYGSLTLLYREPSDQGGLQVQQNGSWKDVPCFDDTIVVNIGDALEFWTAGRLRSTVHRVAFPRTASENVARLSIPVFIQPDHHNLSNPPPRSRNDVTIAVLCALSKEFNAVVAVFDESWESAHYGKAHGDPNTYTIGRLGPHYVVAVLLAGMGKVQSAMAAAGVRSSFVGIRLGLVVGICGGAPKTPDTSEEAGDEILLGDVIITNKLVQTDFGRQLPDAVYIKDTLDDSLGRHSSEVRSFLKTLGTFQIARDLRNDTARNLTNLLSVDGFEKFRHPGFARDKLFSSEYRHKHHQAGKCSVCDGSDSVSGKVCDVALNSTCESLGCDESNLVIRSRLTSLAQSETTKPEHYKPVIHIGTMGSSDQVIKSASHREMWTSSHQIIGFEMEGAGAWDSFPTILIKGVCDYADSHKNKNWQGYASASAAACLKAVLRRWTPVDEPTAPIVDMKQHDQWIQSFFLQPYKSQKDRNERAAVRTCSWVMDNPLFLRWHSNKLSDVFWVTAEPGSGKSVLARAIIDRGERDVEWLYCYTFFRRKGDANQNKATAALCNILHQLFSHHHWLIKYAEPFIKSHGPKLFESFDLLWDILRKIKACVNLGSVICIVDGLDESGTQNNQDDQHKLIRKLKEHQVNSYSQSPSGTVFKFLVFTRPYVMIVRELRELGQDFARLHIASVEHMGAIREDISHYIDFEMASVRQKLSLSDEVCSVVRAKLARNTNRTYLWVSLVFREIERSRGKTVKKILKMIDNLPNTVEGIYETILEDVEDRDETENLFMIIQAAKRPLTLSEIDVAMELAGESTRYEDLDLEGDEGRMEYIRQASCLLVLVDENKLYFIHETVSDFLLRAPGPAKVIPGSEAGSRPWKSTISRKDSHATLAKLCLAFLRLEDLTKAGLRLQLSYKYKDTGHPRTTYFPWTIESYHLGSMKSLVERLVNGEMLPDGTISVELTESVSVHPNHPFGEHLKEIKARFSFLEYAATYWHIHVAEADMEPDGFILSLFDINSPQYATWLPIYWQTAPRHKSAHLSASILALCFGHRRVLSRLIANGLAVDERDPFGQTALHWAASRTSREDLEFLISQEAVIDAADSFGRTPLMEAVIAQKQAHVAILLDHDADPNLQDHMGLRPIHMVRNNIEIAANLLDKGAEIDPTDEVGRCPIDFAVEGSHTNVLKLLIDRGAEPQPLTVFKAEEWPNKEIKRLLRGRMRELGAAARSEAEMNASPTARMVNSIKLNDARKLLVVLDRHAEVLADTDSRGNNALHIAATKCSVEVACLLVERGIDPNAVNTAGVNAQFFAQIADNQPMVSYLLEVGVQGFCKATSAEEDVISELRSHAQRLEIPPLVAAIRLGAADIVLQLLEEGENVNQTWGPFRKTPIFAAIERDQQPIIDILLGYGADVDSRDLFQQNLLHCCILTTGSASLADFLVQCKVSIDHFDYGGMYPLNYARKLGLEEVQQVIQHRRDDELRSVSSQELDVLGVSQIITAVTSLIQAQRRGMDVSKFFDRLLHHRSQPGVLEELVFWDDPELKPDVQMTDPVINRSSPGNVSQITYRSSQGVSLEEHADPEQDEPVSVEKETIPRWFEPQLQVAAVILYKILSNEVEPSRDEVMRDISGGSPTVVDLVPIFEAWNVLADEAPDMVDPHQRPEKLGVNDGEDHWPSLYRLLDFFCNRVTGHGDDDYASNENGDKGDTEKTGADDSMEEWNLTQIMTELMTELDSRRKDPGMLYLRYLEGRDSDDEEMYLTDEKIQEKILDEVAARRKQQPWNRHTYLFVHERICTGVRAYVHDYNVPTLS</sequence>
<keyword evidence="2" id="KW-0040">ANK repeat</keyword>
<protein>
    <submittedName>
        <fullName evidence="5">NACHT ankyrin domain-containing protein</fullName>
    </submittedName>
</protein>
<feature type="repeat" description="ANK" evidence="2">
    <location>
        <begin position="1348"/>
        <end position="1374"/>
    </location>
</feature>
<dbReference type="InterPro" id="IPR053137">
    <property type="entry name" value="NLR-like"/>
</dbReference>
<feature type="region of interest" description="Disordered" evidence="3">
    <location>
        <begin position="1870"/>
        <end position="1892"/>
    </location>
</feature>
<dbReference type="EMBL" id="JAAQPE010000363">
    <property type="protein sequence ID" value="KAF5666817.1"/>
    <property type="molecule type" value="Genomic_DNA"/>
</dbReference>
<dbReference type="Gene3D" id="3.40.50.1580">
    <property type="entry name" value="Nucleoside phosphorylase domain"/>
    <property type="match status" value="1"/>
</dbReference>
<dbReference type="InterPro" id="IPR027443">
    <property type="entry name" value="IPNS-like_sf"/>
</dbReference>
<reference evidence="5 6" key="2">
    <citation type="submission" date="2020-05" db="EMBL/GenBank/DDBJ databases">
        <title>Identification and distribution of gene clusters putatively required for synthesis of sphingolipid metabolism inhibitors in phylogenetically diverse species of the filamentous fungus Fusarium.</title>
        <authorList>
            <person name="Kim H.-S."/>
            <person name="Busman M."/>
            <person name="Brown D.W."/>
            <person name="Divon H."/>
            <person name="Uhlig S."/>
            <person name="Proctor R.H."/>
        </authorList>
    </citation>
    <scope>NUCLEOTIDE SEQUENCE [LARGE SCALE GENOMIC DNA]</scope>
    <source>
        <strain evidence="5 6">NRRL 25331</strain>
    </source>
</reference>